<evidence type="ECO:0000313" key="3">
    <source>
        <dbReference type="Proteomes" id="UP001222325"/>
    </source>
</evidence>
<evidence type="ECO:0008006" key="4">
    <source>
        <dbReference type="Google" id="ProtNLM"/>
    </source>
</evidence>
<feature type="region of interest" description="Disordered" evidence="1">
    <location>
        <begin position="1"/>
        <end position="38"/>
    </location>
</feature>
<reference evidence="2" key="1">
    <citation type="submission" date="2023-03" db="EMBL/GenBank/DDBJ databases">
        <title>Massive genome expansion in bonnet fungi (Mycena s.s.) driven by repeated elements and novel gene families across ecological guilds.</title>
        <authorList>
            <consortium name="Lawrence Berkeley National Laboratory"/>
            <person name="Harder C.B."/>
            <person name="Miyauchi S."/>
            <person name="Viragh M."/>
            <person name="Kuo A."/>
            <person name="Thoen E."/>
            <person name="Andreopoulos B."/>
            <person name="Lu D."/>
            <person name="Skrede I."/>
            <person name="Drula E."/>
            <person name="Henrissat B."/>
            <person name="Morin E."/>
            <person name="Kohler A."/>
            <person name="Barry K."/>
            <person name="LaButti K."/>
            <person name="Morin E."/>
            <person name="Salamov A."/>
            <person name="Lipzen A."/>
            <person name="Mereny Z."/>
            <person name="Hegedus B."/>
            <person name="Baldrian P."/>
            <person name="Stursova M."/>
            <person name="Weitz H."/>
            <person name="Taylor A."/>
            <person name="Grigoriev I.V."/>
            <person name="Nagy L.G."/>
            <person name="Martin F."/>
            <person name="Kauserud H."/>
        </authorList>
    </citation>
    <scope>NUCLEOTIDE SEQUENCE</scope>
    <source>
        <strain evidence="2">CBHHK173m</strain>
    </source>
</reference>
<proteinExistence type="predicted"/>
<feature type="region of interest" description="Disordered" evidence="1">
    <location>
        <begin position="880"/>
        <end position="1002"/>
    </location>
</feature>
<keyword evidence="3" id="KW-1185">Reference proteome</keyword>
<feature type="compositionally biased region" description="Acidic residues" evidence="1">
    <location>
        <begin position="924"/>
        <end position="937"/>
    </location>
</feature>
<dbReference type="Proteomes" id="UP001222325">
    <property type="component" value="Unassembled WGS sequence"/>
</dbReference>
<feature type="compositionally biased region" description="Basic and acidic residues" evidence="1">
    <location>
        <begin position="23"/>
        <end position="32"/>
    </location>
</feature>
<accession>A0AAD6XRV0</accession>
<sequence>MASPEAKCYTLTDAPPAIQVTPDDPRTARGHDDEESSTVSAIEAGYTAAFATAELPAAQRSIDRIEDKLSVPIGNATEAYETLNAFYTANAATISSAAGALALAVNVDVKSIENTITTFAETSAVMIKGLDALGQLHPFVGVAVTAFKLVITLDLTRRQNNKKVLAVKIQMQDLMTILFQLRHMRDPQEKGPDGTTLADRFSALMESIAKSITACGSACDVYLKKSFLAKTLKSKIYEGRLAGYVTTFANHKKDVGFALKLHTALGVDAANKKLDGQDVHLKVIEEKMEALFRKLDTARERDVQKFIDEQGGAKACVENDGTLQELVSKSGESIAGMDPARAGTGDLALAKTMLNKELAEDVDQAFKKNLKLFDRKLDMQSKQLTDTINLTGEHIISVLSSGAHEKILDVDLQAIWKEQGWKSSVKARHFVLALNDYYTEKFSDIDIAFAESRIGSIAGSAPASPVLSPVLPNGGYAADAKVEDDRWALSYINVAHLQPILEAVDDDGTGFVSIKEANIFAVSRPAGWSLLSWLGFWAAGWHSTVTWYKNRIYRILEAMVSLLEHRVKAANLQSADKYFAGPGVRRVELLLRSTRSAASPVHEHAQLLRLADQYKKSEEDRLHAQLDGLLYEIDDTATLRLITGQGRIERYVYPLVFQLLKRHYDVMRLACVHVLDEGEFDVMATSLATIFKAVDERTQNLEAIFKSTSLNVKERLGHFAFGMFQLTYGEYQRDVINNLILTFDEEGGFEDENEDLGPETDDDEETVNAIFARMSTDVLRYDTEDEAGDIYDFETVHPAPTLPVDPLDGAWTGQMVEDEDGKISTPEGTLAIVLTRTGDKLAGGGESYLGILEIMGTVEEDRKVEITIRWPDGYKAVCTGQYDPDTDTIAGTWDSGDDDDDWSLSSSDIEDAEAESETSSSSDSDNETGDEEGVSDTDDTKESEAAQASGDGAADEEGAVVGDGAEADGKESDWVDEDKTPADDAGPSSSATDEGSESTGPSIIIGRYPFIFRRTPPAAYRFRYTDAQLKENRARARWGFAIAATIDQVQRTRLTWPYLKKRFGEQKRFIELSIRRKTDLQSLTPRTPLNDEETDELIRLRTDLSSCDARFYNSVAEFELRKLIAYSRDCDSCSRHIRSTRLFCIQCIDKLFSDTIDLCSDCIEQTPERDAFVHTRSHVLAKTSRRIHDGEMAWLIPEARVMATRVKKAFKDANSLLSRIEGGAKTGRHANKSRSSHSEKICCCCGEPVSLPCWVCVACVEDTYVCVDCDAKRAPALEDGVSPKHSLTDPLIQILDNEPIPEPVTADGRLAELETKMLGLDSKLASLEEKLESRFGSLEAILQSIADKVSLNN</sequence>
<feature type="compositionally biased region" description="Polar residues" evidence="1">
    <location>
        <begin position="987"/>
        <end position="1001"/>
    </location>
</feature>
<evidence type="ECO:0000256" key="1">
    <source>
        <dbReference type="SAM" id="MobiDB-lite"/>
    </source>
</evidence>
<name>A0AAD6XRV0_9AGAR</name>
<feature type="compositionally biased region" description="Basic and acidic residues" evidence="1">
    <location>
        <begin position="967"/>
        <end position="982"/>
    </location>
</feature>
<protein>
    <recommendedName>
        <fullName evidence="4">EF-hand domain-containing protein</fullName>
    </recommendedName>
</protein>
<organism evidence="2 3">
    <name type="scientific">Mycena belliarum</name>
    <dbReference type="NCBI Taxonomy" id="1033014"/>
    <lineage>
        <taxon>Eukaryota</taxon>
        <taxon>Fungi</taxon>
        <taxon>Dikarya</taxon>
        <taxon>Basidiomycota</taxon>
        <taxon>Agaricomycotina</taxon>
        <taxon>Agaricomycetes</taxon>
        <taxon>Agaricomycetidae</taxon>
        <taxon>Agaricales</taxon>
        <taxon>Marasmiineae</taxon>
        <taxon>Mycenaceae</taxon>
        <taxon>Mycena</taxon>
    </lineage>
</organism>
<evidence type="ECO:0000313" key="2">
    <source>
        <dbReference type="EMBL" id="KAJ7090797.1"/>
    </source>
</evidence>
<dbReference type="EMBL" id="JARJCN010000021">
    <property type="protein sequence ID" value="KAJ7090797.1"/>
    <property type="molecule type" value="Genomic_DNA"/>
</dbReference>
<comment type="caution">
    <text evidence="2">The sequence shown here is derived from an EMBL/GenBank/DDBJ whole genome shotgun (WGS) entry which is preliminary data.</text>
</comment>
<gene>
    <name evidence="2" type="ORF">B0H15DRAFT_836939</name>
</gene>
<feature type="compositionally biased region" description="Acidic residues" evidence="1">
    <location>
        <begin position="895"/>
        <end position="916"/>
    </location>
</feature>